<proteinExistence type="predicted"/>
<dbReference type="AlphaFoldDB" id="A0AAW0MN86"/>
<feature type="compositionally biased region" description="Acidic residues" evidence="1">
    <location>
        <begin position="132"/>
        <end position="151"/>
    </location>
</feature>
<name>A0AAW0MN86_9GOBI</name>
<evidence type="ECO:0000313" key="3">
    <source>
        <dbReference type="Proteomes" id="UP001460270"/>
    </source>
</evidence>
<feature type="region of interest" description="Disordered" evidence="1">
    <location>
        <begin position="60"/>
        <end position="153"/>
    </location>
</feature>
<organism evidence="2 3">
    <name type="scientific">Mugilogobius chulae</name>
    <name type="common">yellowstripe goby</name>
    <dbReference type="NCBI Taxonomy" id="88201"/>
    <lineage>
        <taxon>Eukaryota</taxon>
        <taxon>Metazoa</taxon>
        <taxon>Chordata</taxon>
        <taxon>Craniata</taxon>
        <taxon>Vertebrata</taxon>
        <taxon>Euteleostomi</taxon>
        <taxon>Actinopterygii</taxon>
        <taxon>Neopterygii</taxon>
        <taxon>Teleostei</taxon>
        <taxon>Neoteleostei</taxon>
        <taxon>Acanthomorphata</taxon>
        <taxon>Gobiaria</taxon>
        <taxon>Gobiiformes</taxon>
        <taxon>Gobioidei</taxon>
        <taxon>Gobiidae</taxon>
        <taxon>Gobionellinae</taxon>
        <taxon>Mugilogobius</taxon>
    </lineage>
</organism>
<keyword evidence="3" id="KW-1185">Reference proteome</keyword>
<reference evidence="3" key="1">
    <citation type="submission" date="2024-04" db="EMBL/GenBank/DDBJ databases">
        <title>Salinicola lusitanus LLJ914,a marine bacterium isolated from the Okinawa Trough.</title>
        <authorList>
            <person name="Li J."/>
        </authorList>
    </citation>
    <scope>NUCLEOTIDE SEQUENCE [LARGE SCALE GENOMIC DNA]</scope>
</reference>
<feature type="region of interest" description="Disordered" evidence="1">
    <location>
        <begin position="168"/>
        <end position="188"/>
    </location>
</feature>
<comment type="caution">
    <text evidence="2">The sequence shown here is derived from an EMBL/GenBank/DDBJ whole genome shotgun (WGS) entry which is preliminary data.</text>
</comment>
<dbReference type="EMBL" id="JBBPFD010000061">
    <property type="protein sequence ID" value="KAK7880661.1"/>
    <property type="molecule type" value="Genomic_DNA"/>
</dbReference>
<accession>A0AAW0MN86</accession>
<evidence type="ECO:0000313" key="2">
    <source>
        <dbReference type="EMBL" id="KAK7880661.1"/>
    </source>
</evidence>
<evidence type="ECO:0000256" key="1">
    <source>
        <dbReference type="SAM" id="MobiDB-lite"/>
    </source>
</evidence>
<feature type="compositionally biased region" description="Basic residues" evidence="1">
    <location>
        <begin position="168"/>
        <end position="178"/>
    </location>
</feature>
<gene>
    <name evidence="2" type="ORF">WMY93_032702</name>
</gene>
<protein>
    <submittedName>
        <fullName evidence="2">Uncharacterized protein</fullName>
    </submittedName>
</protein>
<dbReference type="Proteomes" id="UP001460270">
    <property type="component" value="Unassembled WGS sequence"/>
</dbReference>
<sequence length="188" mass="21278">MASTCISFQAKVSRVLEMLSKAAVAEIGKLWEDGFVLFQAELRRRDGEIEALNRTIMEMESEKRNSQAGVWSPRVADRGEGKTLLPLDGEGPATNSIQSLSMEPCVQETNRKTSSSSSTQPQQHEMSPKQDDDIETDDSMVKLEEEEEEDDVRSWSLLRNKWKSQTKNKIKDRTKRGCSKFQKTTAAF</sequence>